<dbReference type="Proteomes" id="UP001595765">
    <property type="component" value="Unassembled WGS sequence"/>
</dbReference>
<evidence type="ECO:0000313" key="2">
    <source>
        <dbReference type="EMBL" id="MFC4036766.1"/>
    </source>
</evidence>
<accession>A0ABV8I3Y9</accession>
<reference evidence="3" key="1">
    <citation type="journal article" date="2019" name="Int. J. Syst. Evol. Microbiol.">
        <title>The Global Catalogue of Microorganisms (GCM) 10K type strain sequencing project: providing services to taxonomists for standard genome sequencing and annotation.</title>
        <authorList>
            <consortium name="The Broad Institute Genomics Platform"/>
            <consortium name="The Broad Institute Genome Sequencing Center for Infectious Disease"/>
            <person name="Wu L."/>
            <person name="Ma J."/>
        </authorList>
    </citation>
    <scope>NUCLEOTIDE SEQUENCE [LARGE SCALE GENOMIC DNA]</scope>
    <source>
        <strain evidence="3">CGMCC 4.7237</strain>
    </source>
</reference>
<dbReference type="EMBL" id="JBHSBB010000053">
    <property type="protein sequence ID" value="MFC4036766.1"/>
    <property type="molecule type" value="Genomic_DNA"/>
</dbReference>
<sequence length="105" mass="10476">MSTFNVNGPVNGPSQFGDGNFQVNSGDSGSTATALRLATQLVGQLGADAPPEAEEVRGELARAAAEGTAPDHRRIRAWLTTVAAGIGTGSGALALVEGIRSAVGS</sequence>
<comment type="caution">
    <text evidence="2">The sequence shown here is derived from an EMBL/GenBank/DDBJ whole genome shotgun (WGS) entry which is preliminary data.</text>
</comment>
<proteinExistence type="predicted"/>
<feature type="compositionally biased region" description="Polar residues" evidence="1">
    <location>
        <begin position="1"/>
        <end position="14"/>
    </location>
</feature>
<name>A0ABV8I3Y9_9ACTN</name>
<dbReference type="RefSeq" id="WP_386439030.1">
    <property type="nucleotide sequence ID" value="NZ_JBHSBB010000053.1"/>
</dbReference>
<evidence type="ECO:0000313" key="3">
    <source>
        <dbReference type="Proteomes" id="UP001595765"/>
    </source>
</evidence>
<protein>
    <submittedName>
        <fullName evidence="2">Uncharacterized protein</fullName>
    </submittedName>
</protein>
<feature type="region of interest" description="Disordered" evidence="1">
    <location>
        <begin position="1"/>
        <end position="29"/>
    </location>
</feature>
<gene>
    <name evidence="2" type="ORF">ACFO3J_35805</name>
</gene>
<evidence type="ECO:0000256" key="1">
    <source>
        <dbReference type="SAM" id="MobiDB-lite"/>
    </source>
</evidence>
<organism evidence="2 3">
    <name type="scientific">Streptomyces polygonati</name>
    <dbReference type="NCBI Taxonomy" id="1617087"/>
    <lineage>
        <taxon>Bacteria</taxon>
        <taxon>Bacillati</taxon>
        <taxon>Actinomycetota</taxon>
        <taxon>Actinomycetes</taxon>
        <taxon>Kitasatosporales</taxon>
        <taxon>Streptomycetaceae</taxon>
        <taxon>Streptomyces</taxon>
    </lineage>
</organism>
<keyword evidence="3" id="KW-1185">Reference proteome</keyword>